<gene>
    <name evidence="1" type="ORF">COX83_01005</name>
</gene>
<organism evidence="1 2">
    <name type="scientific">Candidatus Magasanikbacteria bacterium CG_4_10_14_0_2_um_filter_41_31</name>
    <dbReference type="NCBI Taxonomy" id="1974639"/>
    <lineage>
        <taxon>Bacteria</taxon>
        <taxon>Candidatus Magasanikiibacteriota</taxon>
    </lineage>
</organism>
<evidence type="ECO:0000313" key="1">
    <source>
        <dbReference type="EMBL" id="PIZ93697.1"/>
    </source>
</evidence>
<name>A0A2M7V528_9BACT</name>
<protein>
    <submittedName>
        <fullName evidence="1">Uncharacterized protein</fullName>
    </submittedName>
</protein>
<proteinExistence type="predicted"/>
<evidence type="ECO:0000313" key="2">
    <source>
        <dbReference type="Proteomes" id="UP000230078"/>
    </source>
</evidence>
<comment type="caution">
    <text evidence="1">The sequence shown here is derived from an EMBL/GenBank/DDBJ whole genome shotgun (WGS) entry which is preliminary data.</text>
</comment>
<dbReference type="AlphaFoldDB" id="A0A2M7V528"/>
<dbReference type="Proteomes" id="UP000230078">
    <property type="component" value="Unassembled WGS sequence"/>
</dbReference>
<reference evidence="2" key="1">
    <citation type="submission" date="2017-09" db="EMBL/GenBank/DDBJ databases">
        <title>Depth-based differentiation of microbial function through sediment-hosted aquifers and enrichment of novel symbionts in the deep terrestrial subsurface.</title>
        <authorList>
            <person name="Probst A.J."/>
            <person name="Ladd B."/>
            <person name="Jarett J.K."/>
            <person name="Geller-Mcgrath D.E."/>
            <person name="Sieber C.M.K."/>
            <person name="Emerson J.B."/>
            <person name="Anantharaman K."/>
            <person name="Thomas B.C."/>
            <person name="Malmstrom R."/>
            <person name="Stieglmeier M."/>
            <person name="Klingl A."/>
            <person name="Woyke T."/>
            <person name="Ryan C.M."/>
            <person name="Banfield J.F."/>
        </authorList>
    </citation>
    <scope>NUCLEOTIDE SEQUENCE [LARGE SCALE GENOMIC DNA]</scope>
</reference>
<accession>A0A2M7V528</accession>
<dbReference type="EMBL" id="PFPI01000015">
    <property type="protein sequence ID" value="PIZ93697.1"/>
    <property type="molecule type" value="Genomic_DNA"/>
</dbReference>
<sequence>MYLDKEGQNFDQGNDFKVTFVKSSEFKDQVMYRIVLWDTFQFYCLLRNLKKGEPIVQQKPVNSLGENT</sequence>